<dbReference type="InterPro" id="IPR014043">
    <property type="entry name" value="Acyl_transferase_dom"/>
</dbReference>
<reference evidence="8 9" key="1">
    <citation type="journal article" date="2016" name="Front. Microbiol.">
        <title>Comparative Genomics Analysis of Streptomyces Species Reveals Their Adaptation to the Marine Environment and Their Diversity at the Genomic Level.</title>
        <authorList>
            <person name="Tian X."/>
            <person name="Zhang Z."/>
            <person name="Yang T."/>
            <person name="Chen M."/>
            <person name="Li J."/>
            <person name="Chen F."/>
            <person name="Yang J."/>
            <person name="Li W."/>
            <person name="Zhang B."/>
            <person name="Zhang Z."/>
            <person name="Wu J."/>
            <person name="Zhang C."/>
            <person name="Long L."/>
            <person name="Xiao J."/>
        </authorList>
    </citation>
    <scope>NUCLEOTIDE SEQUENCE [LARGE SCALE GENOMIC DNA]</scope>
    <source>
        <strain evidence="8 9">SCSIO 10429</strain>
    </source>
</reference>
<dbReference type="Pfam" id="PF18369">
    <property type="entry name" value="PKS_DE"/>
    <property type="match status" value="1"/>
</dbReference>
<dbReference type="SUPFAM" id="SSF53901">
    <property type="entry name" value="Thiolase-like"/>
    <property type="match status" value="1"/>
</dbReference>
<comment type="caution">
    <text evidence="8">The sequence shown here is derived from an EMBL/GenBank/DDBJ whole genome shotgun (WGS) entry which is preliminary data.</text>
</comment>
<feature type="domain" description="Ketosynthase family 3 (KS3)" evidence="7">
    <location>
        <begin position="20"/>
        <end position="447"/>
    </location>
</feature>
<dbReference type="PROSITE" id="PS52004">
    <property type="entry name" value="KS3_2"/>
    <property type="match status" value="1"/>
</dbReference>
<protein>
    <recommendedName>
        <fullName evidence="7">Ketosynthase family 3 (KS3) domain-containing protein</fullName>
    </recommendedName>
</protein>
<evidence type="ECO:0000256" key="1">
    <source>
        <dbReference type="ARBA" id="ARBA00022450"/>
    </source>
</evidence>
<keyword evidence="6" id="KW-0012">Acyltransferase</keyword>
<dbReference type="GO" id="GO:0006633">
    <property type="term" value="P:fatty acid biosynthetic process"/>
    <property type="evidence" value="ECO:0007669"/>
    <property type="project" value="InterPro"/>
</dbReference>
<dbReference type="CDD" id="cd00833">
    <property type="entry name" value="PKS"/>
    <property type="match status" value="1"/>
</dbReference>
<dbReference type="FunFam" id="3.40.366.10:FF:000002">
    <property type="entry name" value="Probable polyketide synthase 2"/>
    <property type="match status" value="1"/>
</dbReference>
<dbReference type="Gene3D" id="6.10.140.1830">
    <property type="match status" value="1"/>
</dbReference>
<dbReference type="InterPro" id="IPR016039">
    <property type="entry name" value="Thiolase-like"/>
</dbReference>
<dbReference type="PROSITE" id="PS00606">
    <property type="entry name" value="KS3_1"/>
    <property type="match status" value="1"/>
</dbReference>
<dbReference type="FunFam" id="3.40.47.10:FF:000019">
    <property type="entry name" value="Polyketide synthase type I"/>
    <property type="match status" value="1"/>
</dbReference>
<dbReference type="InterPro" id="IPR014031">
    <property type="entry name" value="Ketoacyl_synth_C"/>
</dbReference>
<dbReference type="Pfam" id="PF00109">
    <property type="entry name" value="ketoacyl-synt"/>
    <property type="match status" value="1"/>
</dbReference>
<dbReference type="InterPro" id="IPR050091">
    <property type="entry name" value="PKS_NRPS_Biosynth_Enz"/>
</dbReference>
<name>A0A1E7KES5_9ACTN</name>
<evidence type="ECO:0000256" key="5">
    <source>
        <dbReference type="ARBA" id="ARBA00023268"/>
    </source>
</evidence>
<keyword evidence="3" id="KW-0808">Transferase</keyword>
<keyword evidence="9" id="KW-1185">Reference proteome</keyword>
<evidence type="ECO:0000256" key="4">
    <source>
        <dbReference type="ARBA" id="ARBA00023194"/>
    </source>
</evidence>
<organism evidence="8 9">
    <name type="scientific">Streptomyces nanshensis</name>
    <dbReference type="NCBI Taxonomy" id="518642"/>
    <lineage>
        <taxon>Bacteria</taxon>
        <taxon>Bacillati</taxon>
        <taxon>Actinomycetota</taxon>
        <taxon>Actinomycetes</taxon>
        <taxon>Kitasatosporales</taxon>
        <taxon>Streptomycetaceae</taxon>
        <taxon>Streptomyces</taxon>
    </lineage>
</organism>
<keyword evidence="2" id="KW-0597">Phosphoprotein</keyword>
<accession>A0A1E7KES5</accession>
<dbReference type="PANTHER" id="PTHR43775:SF51">
    <property type="entry name" value="INACTIVE PHENOLPHTHIOCEROL SYNTHESIS POLYKETIDE SYNTHASE TYPE I PKS1-RELATED"/>
    <property type="match status" value="1"/>
</dbReference>
<dbReference type="PANTHER" id="PTHR43775">
    <property type="entry name" value="FATTY ACID SYNTHASE"/>
    <property type="match status" value="1"/>
</dbReference>
<evidence type="ECO:0000256" key="6">
    <source>
        <dbReference type="ARBA" id="ARBA00023315"/>
    </source>
</evidence>
<dbReference type="GO" id="GO:0033068">
    <property type="term" value="P:macrolide biosynthetic process"/>
    <property type="evidence" value="ECO:0007669"/>
    <property type="project" value="UniProtKB-ARBA"/>
</dbReference>
<evidence type="ECO:0000256" key="2">
    <source>
        <dbReference type="ARBA" id="ARBA00022553"/>
    </source>
</evidence>
<dbReference type="Pfam" id="PF02801">
    <property type="entry name" value="Ketoacyl-synt_C"/>
    <property type="match status" value="1"/>
</dbReference>
<dbReference type="InterPro" id="IPR016036">
    <property type="entry name" value="Malonyl_transacylase_ACP-bd"/>
</dbReference>
<dbReference type="Gene3D" id="3.40.366.10">
    <property type="entry name" value="Malonyl-Coenzyme A Acyl Carrier Protein, domain 2"/>
    <property type="match status" value="1"/>
</dbReference>
<dbReference type="SUPFAM" id="SSF55048">
    <property type="entry name" value="Probable ACP-binding domain of malonyl-CoA ACP transacylase"/>
    <property type="match status" value="1"/>
</dbReference>
<dbReference type="Pfam" id="PF00698">
    <property type="entry name" value="Acyl_transf_1"/>
    <property type="match status" value="1"/>
</dbReference>
<evidence type="ECO:0000256" key="3">
    <source>
        <dbReference type="ARBA" id="ARBA00022679"/>
    </source>
</evidence>
<evidence type="ECO:0000259" key="7">
    <source>
        <dbReference type="PROSITE" id="PS52004"/>
    </source>
</evidence>
<dbReference type="Gene3D" id="3.40.47.10">
    <property type="match status" value="1"/>
</dbReference>
<evidence type="ECO:0000313" key="8">
    <source>
        <dbReference type="EMBL" id="OEV02418.1"/>
    </source>
</evidence>
<dbReference type="Gene3D" id="3.30.70.3290">
    <property type="match status" value="1"/>
</dbReference>
<proteinExistence type="predicted"/>
<dbReference type="EMBL" id="LJGW01000725">
    <property type="protein sequence ID" value="OEV02418.1"/>
    <property type="molecule type" value="Genomic_DNA"/>
</dbReference>
<dbReference type="GO" id="GO:0004312">
    <property type="term" value="F:fatty acid synthase activity"/>
    <property type="evidence" value="ECO:0007669"/>
    <property type="project" value="TreeGrafter"/>
</dbReference>
<dbReference type="GO" id="GO:0031177">
    <property type="term" value="F:phosphopantetheine binding"/>
    <property type="evidence" value="ECO:0007669"/>
    <property type="project" value="UniProtKB-ARBA"/>
</dbReference>
<dbReference type="InterPro" id="IPR016035">
    <property type="entry name" value="Acyl_Trfase/lysoPLipase"/>
</dbReference>
<dbReference type="SMART" id="SM00825">
    <property type="entry name" value="PKS_KS"/>
    <property type="match status" value="1"/>
</dbReference>
<keyword evidence="4" id="KW-0045">Antibiotic biosynthesis</keyword>
<dbReference type="InterPro" id="IPR041618">
    <property type="entry name" value="PKS_DE"/>
</dbReference>
<feature type="non-terminal residue" evidence="8">
    <location>
        <position position="976"/>
    </location>
</feature>
<dbReference type="InterPro" id="IPR020841">
    <property type="entry name" value="PKS_Beta-ketoAc_synthase_dom"/>
</dbReference>
<dbReference type="GO" id="GO:0004315">
    <property type="term" value="F:3-oxoacyl-[acyl-carrier-protein] synthase activity"/>
    <property type="evidence" value="ECO:0007669"/>
    <property type="project" value="InterPro"/>
</dbReference>
<dbReference type="InterPro" id="IPR018201">
    <property type="entry name" value="Ketoacyl_synth_AS"/>
</dbReference>
<dbReference type="Pfam" id="PF16197">
    <property type="entry name" value="KAsynt_C_assoc"/>
    <property type="match status" value="1"/>
</dbReference>
<dbReference type="SMART" id="SM00827">
    <property type="entry name" value="PKS_AT"/>
    <property type="match status" value="1"/>
</dbReference>
<keyword evidence="5" id="KW-0511">Multifunctional enzyme</keyword>
<dbReference type="InterPro" id="IPR014030">
    <property type="entry name" value="Ketoacyl_synth_N"/>
</dbReference>
<gene>
    <name evidence="8" type="ORF">AN218_33375</name>
</gene>
<sequence length="976" mass="102341">MTGELREAKARAAEAEERQREPVAVVGIGCRYPGGVTGADELWRTVSEGRDAISGLPVNRGWDLANLYDPDPDAPGRSYSRQGGFLHDADRFDASFFDISPREAAALDPQQRLLLEVSWEAVENAGIDPRSLHESQVGVFAGSNIQDYSHVLAEAPREASEGFLVTGTTGAVVSGRISYALGLRGPSETVDTACSSSLVALHLAVQSLRNQECVAALAGGATVLSTPRGFVEFSKQRALAADGRCKAFGAGADGFGLAEGAGVLFLERLSDARRNGHPVLAVIRGSAVNSDGASNGITAPNGPSQERVIRDALTASGVPAHEVDLVEAHGTGTRLGDPIEARALMAVYGTVRTPDAPLAIGSVKSNIGHTQAAAGVAGVIKAVMALRHRTLPPTLHADEVTPEVEWSAGTVEPLTGARPWTGRDHARRAGVSAFGISGTNVHLLVEEAPQPVPDTGGDAEREPDPPLVPWLLSGRSAPALKAQAAALLEHTGTEPQAPAGDVARALITSRSDFEHRAVVLGEDLGSLRAALGAVAAGEGEDHPDVVLGEVAAPGRVAFLFSGQGSQRPRMGAETYRAFPVYAAAFDAVCAEMDPHLSHPLRDVVLAEPGTPEAALLDTTEFTQPALFAVEVALFALLDSWGVRADRLLGHSIGELVAAHVSGVLSLADACTVVAARAGLMQALPAGGAMAALQAEEGEVTELLRGLENQAGVAAVNGPRSVVVSGDEDTVAELTERWRSRGRPAKRLNVSHAFHSPRMDPMLDDFRAVTSSVRYGTPSVPVVSNATGEIAAPEQLRDPDYWVDHVRGAVRFADGIRTLLAEGVTTFVELGPDGVLTGMAADCLEGRDALTVPTLRHGRAEIPSVLAALARLHCHGTPVDFGGLLPGRAPHLPLPTYRFQRERHWLDTGGRSVSELDARFWALVSDAGAAAVAGELGVGQDAPLTDVVPALARWHERAAHGVPQDAWRHGVAWRPAP</sequence>
<dbReference type="Proteomes" id="UP000176005">
    <property type="component" value="Unassembled WGS sequence"/>
</dbReference>
<dbReference type="InterPro" id="IPR032821">
    <property type="entry name" value="PKS_assoc"/>
</dbReference>
<dbReference type="AlphaFoldDB" id="A0A1E7KES5"/>
<evidence type="ECO:0000313" key="9">
    <source>
        <dbReference type="Proteomes" id="UP000176005"/>
    </source>
</evidence>
<keyword evidence="1" id="KW-0596">Phosphopantetheine</keyword>
<dbReference type="SUPFAM" id="SSF52151">
    <property type="entry name" value="FabD/lysophospholipase-like"/>
    <property type="match status" value="1"/>
</dbReference>
<dbReference type="InterPro" id="IPR001227">
    <property type="entry name" value="Ac_transferase_dom_sf"/>
</dbReference>